<accession>A0A949JFQ3</accession>
<dbReference type="GO" id="GO:0008168">
    <property type="term" value="F:methyltransferase activity"/>
    <property type="evidence" value="ECO:0007669"/>
    <property type="project" value="UniProtKB-KW"/>
</dbReference>
<keyword evidence="1" id="KW-0489">Methyltransferase</keyword>
<protein>
    <submittedName>
        <fullName evidence="1">rRNA methyltransferase</fullName>
    </submittedName>
</protein>
<evidence type="ECO:0000313" key="2">
    <source>
        <dbReference type="Proteomes" id="UP000694501"/>
    </source>
</evidence>
<comment type="caution">
    <text evidence="1">The sequence shown here is derived from an EMBL/GenBank/DDBJ whole genome shotgun (WGS) entry which is preliminary data.</text>
</comment>
<dbReference type="InterPro" id="IPR029063">
    <property type="entry name" value="SAM-dependent_MTases_sf"/>
</dbReference>
<dbReference type="Pfam" id="PF11599">
    <property type="entry name" value="AviRa"/>
    <property type="match status" value="1"/>
</dbReference>
<name>A0A949JFQ3_9ACTN</name>
<keyword evidence="1" id="KW-0808">Transferase</keyword>
<dbReference type="Proteomes" id="UP000694501">
    <property type="component" value="Unassembled WGS sequence"/>
</dbReference>
<gene>
    <name evidence="1" type="ORF">JGS22_016600</name>
</gene>
<evidence type="ECO:0000313" key="1">
    <source>
        <dbReference type="EMBL" id="MBU7599186.1"/>
    </source>
</evidence>
<keyword evidence="2" id="KW-1185">Reference proteome</keyword>
<dbReference type="EMBL" id="JAELVF020000001">
    <property type="protein sequence ID" value="MBU7599186.1"/>
    <property type="molecule type" value="Genomic_DNA"/>
</dbReference>
<proteinExistence type="predicted"/>
<dbReference type="InterPro" id="IPR024268">
    <property type="entry name" value="AviRa"/>
</dbReference>
<dbReference type="Gene3D" id="1.10.287.540">
    <property type="entry name" value="Helix hairpin bin"/>
    <property type="match status" value="1"/>
</dbReference>
<reference evidence="1" key="1">
    <citation type="submission" date="2021-06" db="EMBL/GenBank/DDBJ databases">
        <title>Sequencing of actinobacteria type strains.</title>
        <authorList>
            <person name="Nguyen G.-S."/>
            <person name="Wentzel A."/>
        </authorList>
    </citation>
    <scope>NUCLEOTIDE SEQUENCE</scope>
    <source>
        <strain evidence="1">P38-E01</strain>
    </source>
</reference>
<dbReference type="AlphaFoldDB" id="A0A949JFQ3"/>
<dbReference type="SUPFAM" id="SSF53335">
    <property type="entry name" value="S-adenosyl-L-methionine-dependent methyltransferases"/>
    <property type="match status" value="1"/>
</dbReference>
<dbReference type="Gene3D" id="3.40.50.150">
    <property type="entry name" value="Vaccinia Virus protein VP39"/>
    <property type="match status" value="1"/>
</dbReference>
<sequence length="260" mass="27592">MGAYRHAVERADSSDLACGVVLHSAPGYPAFPVRLATEIFLRARARLPQEHPMTLWDPCCGSGYLLTVLGLLHRDALRQLVATDADPDPLELAAKNLALLTPEGLSAREDERREQSVRFGKPAYLDAADAAVRLRERLDCGGGALPYALRTADVFAPASLAAALAAPDGAEGGPAIVPDLVLTDLPYGERTHWEGEVPDGAPVSAMLRSLASVLPGHAVIAVTDRSRRIPIAPVPALERLKIGTRSAVLVRAGDVLDARP</sequence>
<dbReference type="GO" id="GO:0032259">
    <property type="term" value="P:methylation"/>
    <property type="evidence" value="ECO:0007669"/>
    <property type="project" value="UniProtKB-KW"/>
</dbReference>
<organism evidence="1 2">
    <name type="scientific">Streptomyces tardus</name>
    <dbReference type="NCBI Taxonomy" id="2780544"/>
    <lineage>
        <taxon>Bacteria</taxon>
        <taxon>Bacillati</taxon>
        <taxon>Actinomycetota</taxon>
        <taxon>Actinomycetes</taxon>
        <taxon>Kitasatosporales</taxon>
        <taxon>Streptomycetaceae</taxon>
        <taxon>Streptomyces</taxon>
    </lineage>
</organism>